<accession>A0A4Y2V0E3</accession>
<name>A0A4Y2V0E3_ARAVE</name>
<evidence type="ECO:0000313" key="2">
    <source>
        <dbReference type="Proteomes" id="UP000499080"/>
    </source>
</evidence>
<proteinExistence type="predicted"/>
<organism evidence="1 2">
    <name type="scientific">Araneus ventricosus</name>
    <name type="common">Orbweaver spider</name>
    <name type="synonym">Epeira ventricosa</name>
    <dbReference type="NCBI Taxonomy" id="182803"/>
    <lineage>
        <taxon>Eukaryota</taxon>
        <taxon>Metazoa</taxon>
        <taxon>Ecdysozoa</taxon>
        <taxon>Arthropoda</taxon>
        <taxon>Chelicerata</taxon>
        <taxon>Arachnida</taxon>
        <taxon>Araneae</taxon>
        <taxon>Araneomorphae</taxon>
        <taxon>Entelegynae</taxon>
        <taxon>Araneoidea</taxon>
        <taxon>Araneidae</taxon>
        <taxon>Araneus</taxon>
    </lineage>
</organism>
<evidence type="ECO:0000313" key="1">
    <source>
        <dbReference type="EMBL" id="GBO17370.1"/>
    </source>
</evidence>
<gene>
    <name evidence="1" type="ORF">AVEN_59536_1</name>
</gene>
<comment type="caution">
    <text evidence="1">The sequence shown here is derived from an EMBL/GenBank/DDBJ whole genome shotgun (WGS) entry which is preliminary data.</text>
</comment>
<reference evidence="1 2" key="1">
    <citation type="journal article" date="2019" name="Sci. Rep.">
        <title>Orb-weaving spider Araneus ventricosus genome elucidates the spidroin gene catalogue.</title>
        <authorList>
            <person name="Kono N."/>
            <person name="Nakamura H."/>
            <person name="Ohtoshi R."/>
            <person name="Moran D.A.P."/>
            <person name="Shinohara A."/>
            <person name="Yoshida Y."/>
            <person name="Fujiwara M."/>
            <person name="Mori M."/>
            <person name="Tomita M."/>
            <person name="Arakawa K."/>
        </authorList>
    </citation>
    <scope>NUCLEOTIDE SEQUENCE [LARGE SCALE GENOMIC DNA]</scope>
</reference>
<sequence>MGLWWLWSRRVPGSKPIPLQSVVYWACCTLNHMQRANILPLVWCDATHPDPAYPTGFKALKSRRGRELTSSSRRTPAPLAFIKSFSSYIHTALRNMGGN</sequence>
<protein>
    <submittedName>
        <fullName evidence="1">Uncharacterized protein</fullName>
    </submittedName>
</protein>
<dbReference type="EMBL" id="BGPR01041127">
    <property type="protein sequence ID" value="GBO17370.1"/>
    <property type="molecule type" value="Genomic_DNA"/>
</dbReference>
<dbReference type="Proteomes" id="UP000499080">
    <property type="component" value="Unassembled WGS sequence"/>
</dbReference>
<keyword evidence="2" id="KW-1185">Reference proteome</keyword>
<dbReference type="AlphaFoldDB" id="A0A4Y2V0E3"/>